<accession>A0A540VQ44</accession>
<organism evidence="2 3">
    <name type="scientific">Spiribacter salinus</name>
    <dbReference type="NCBI Taxonomy" id="1335746"/>
    <lineage>
        <taxon>Bacteria</taxon>
        <taxon>Pseudomonadati</taxon>
        <taxon>Pseudomonadota</taxon>
        <taxon>Gammaproteobacteria</taxon>
        <taxon>Chromatiales</taxon>
        <taxon>Ectothiorhodospiraceae</taxon>
        <taxon>Spiribacter</taxon>
    </lineage>
</organism>
<dbReference type="SUPFAM" id="SSF56300">
    <property type="entry name" value="Metallo-dependent phosphatases"/>
    <property type="match status" value="1"/>
</dbReference>
<proteinExistence type="predicted"/>
<dbReference type="PANTHER" id="PTHR42850">
    <property type="entry name" value="METALLOPHOSPHOESTERASE"/>
    <property type="match status" value="1"/>
</dbReference>
<dbReference type="Pfam" id="PF00149">
    <property type="entry name" value="Metallophos"/>
    <property type="match status" value="1"/>
</dbReference>
<evidence type="ECO:0000313" key="2">
    <source>
        <dbReference type="EMBL" id="TQE98890.1"/>
    </source>
</evidence>
<evidence type="ECO:0000259" key="1">
    <source>
        <dbReference type="Pfam" id="PF00149"/>
    </source>
</evidence>
<comment type="caution">
    <text evidence="2">The sequence shown here is derived from an EMBL/GenBank/DDBJ whole genome shotgun (WGS) entry which is preliminary data.</text>
</comment>
<dbReference type="Gene3D" id="3.60.21.10">
    <property type="match status" value="1"/>
</dbReference>
<dbReference type="EMBL" id="VIFK01000119">
    <property type="protein sequence ID" value="TQE98890.1"/>
    <property type="molecule type" value="Genomic_DNA"/>
</dbReference>
<evidence type="ECO:0000313" key="3">
    <source>
        <dbReference type="Proteomes" id="UP000315400"/>
    </source>
</evidence>
<dbReference type="GO" id="GO:0005737">
    <property type="term" value="C:cytoplasm"/>
    <property type="evidence" value="ECO:0007669"/>
    <property type="project" value="TreeGrafter"/>
</dbReference>
<dbReference type="InterPro" id="IPR029052">
    <property type="entry name" value="Metallo-depent_PP-like"/>
</dbReference>
<feature type="domain" description="Calcineurin-like phosphoesterase" evidence="1">
    <location>
        <begin position="4"/>
        <end position="141"/>
    </location>
</feature>
<dbReference type="InterPro" id="IPR004843">
    <property type="entry name" value="Calcineurin-like_PHP"/>
</dbReference>
<dbReference type="AlphaFoldDB" id="A0A540VQ44"/>
<dbReference type="Proteomes" id="UP000315400">
    <property type="component" value="Unassembled WGS sequence"/>
</dbReference>
<reference evidence="2 3" key="1">
    <citation type="submission" date="2019-06" db="EMBL/GenBank/DDBJ databases">
        <title>Metagenome assembled Genome of Spiribacter salinus SL48-SHIP from the microbial mat of Salt Lake 48 (Novosibirsk region, Russia).</title>
        <authorList>
            <person name="Shipova A."/>
            <person name="Rozanov A.S."/>
            <person name="Bryanskaya A.V."/>
            <person name="Peltek S.E."/>
        </authorList>
    </citation>
    <scope>NUCLEOTIDE SEQUENCE [LARGE SCALE GENOMIC DNA]</scope>
    <source>
        <strain evidence="2">SL48-SHIP-2</strain>
    </source>
</reference>
<dbReference type="InterPro" id="IPR050126">
    <property type="entry name" value="Ap4A_hydrolase"/>
</dbReference>
<gene>
    <name evidence="2" type="ORF">FKY71_11425</name>
</gene>
<protein>
    <submittedName>
        <fullName evidence="2">Metallophosphoesterase</fullName>
    </submittedName>
</protein>
<sequence>MGGIDIIGDVHGHADALVALLSKLGYRERKGVWRHPERTALFVGDFIDRGPSQERVLEIVRSMCEASAADAIMGNHEYNAVCFATPDPEASGEHLRPHTDKNENQHREFLEQFDSLRTWSQSHREWIDWFRTLPLWLERDGLRVVHACWDPASQATLRPWLDAAQRLFEAGFVATSRKGTAEHEAVETVLKGLEIQLPHGATFKDKDGHERDAIRVKWWSSDPMSYRDGALIDDKARKNLPEDPIPWDRLPGYREELPVFVGHYWLEGTPAPQSDRVACVDYSIAKGGKLCAYRWQGEAILRQDRFAWVAMPYTKLQTPGD</sequence>
<dbReference type="GO" id="GO:0016791">
    <property type="term" value="F:phosphatase activity"/>
    <property type="evidence" value="ECO:0007669"/>
    <property type="project" value="TreeGrafter"/>
</dbReference>
<name>A0A540VQ44_9GAMM</name>
<dbReference type="PANTHER" id="PTHR42850:SF7">
    <property type="entry name" value="BIS(5'-NUCLEOSYL)-TETRAPHOSPHATASE PRPE [ASYMMETRICAL]"/>
    <property type="match status" value="1"/>
</dbReference>